<keyword evidence="5" id="KW-0479">Metal-binding</keyword>
<keyword evidence="12" id="KW-0239">DNA-directed DNA polymerase</keyword>
<dbReference type="InterPro" id="IPR036397">
    <property type="entry name" value="RNaseH_sf"/>
</dbReference>
<evidence type="ECO:0000259" key="15">
    <source>
        <dbReference type="PROSITE" id="PS50013"/>
    </source>
</evidence>
<dbReference type="InterPro" id="IPR016197">
    <property type="entry name" value="Chromo-like_dom_sf"/>
</dbReference>
<dbReference type="Proteomes" id="UP000694864">
    <property type="component" value="Unplaced"/>
</dbReference>
<evidence type="ECO:0000313" key="17">
    <source>
        <dbReference type="RefSeq" id="XP_019098184.1"/>
    </source>
</evidence>
<reference evidence="17" key="2">
    <citation type="submission" date="2025-08" db="UniProtKB">
        <authorList>
            <consortium name="RefSeq"/>
        </authorList>
    </citation>
    <scope>IDENTIFICATION</scope>
    <source>
        <tissue evidence="17">Leaf</tissue>
    </source>
</reference>
<organism evidence="16 17">
    <name type="scientific">Camelina sativa</name>
    <name type="common">False flax</name>
    <name type="synonym">Myagrum sativum</name>
    <dbReference type="NCBI Taxonomy" id="90675"/>
    <lineage>
        <taxon>Eukaryota</taxon>
        <taxon>Viridiplantae</taxon>
        <taxon>Streptophyta</taxon>
        <taxon>Embryophyta</taxon>
        <taxon>Tracheophyta</taxon>
        <taxon>Spermatophyta</taxon>
        <taxon>Magnoliopsida</taxon>
        <taxon>eudicotyledons</taxon>
        <taxon>Gunneridae</taxon>
        <taxon>Pentapetalae</taxon>
        <taxon>rosids</taxon>
        <taxon>malvids</taxon>
        <taxon>Brassicales</taxon>
        <taxon>Brassicaceae</taxon>
        <taxon>Camelineae</taxon>
        <taxon>Camelina</taxon>
    </lineage>
</organism>
<dbReference type="InterPro" id="IPR012337">
    <property type="entry name" value="RNaseH-like_sf"/>
</dbReference>
<dbReference type="InterPro" id="IPR041373">
    <property type="entry name" value="RT_RNaseH"/>
</dbReference>
<keyword evidence="4" id="KW-0540">Nuclease</keyword>
<keyword evidence="3" id="KW-0548">Nucleotidyltransferase</keyword>
<evidence type="ECO:0000256" key="11">
    <source>
        <dbReference type="ARBA" id="ARBA00022918"/>
    </source>
</evidence>
<evidence type="ECO:0000256" key="3">
    <source>
        <dbReference type="ARBA" id="ARBA00022695"/>
    </source>
</evidence>
<evidence type="ECO:0000256" key="9">
    <source>
        <dbReference type="ARBA" id="ARBA00022842"/>
    </source>
</evidence>
<keyword evidence="6" id="KW-0064">Aspartyl protease</keyword>
<dbReference type="Pfam" id="PF24626">
    <property type="entry name" value="SH3_Tf2-1"/>
    <property type="match status" value="1"/>
</dbReference>
<dbReference type="Pfam" id="PF17921">
    <property type="entry name" value="Integrase_H2C2"/>
    <property type="match status" value="1"/>
</dbReference>
<evidence type="ECO:0000256" key="13">
    <source>
        <dbReference type="ARBA" id="ARBA00023125"/>
    </source>
</evidence>
<dbReference type="Gene3D" id="1.10.340.70">
    <property type="match status" value="1"/>
</dbReference>
<keyword evidence="2" id="KW-0808">Transferase</keyword>
<evidence type="ECO:0000256" key="7">
    <source>
        <dbReference type="ARBA" id="ARBA00022759"/>
    </source>
</evidence>
<dbReference type="PANTHER" id="PTHR37984">
    <property type="entry name" value="PROTEIN CBG26694"/>
    <property type="match status" value="1"/>
</dbReference>
<evidence type="ECO:0000256" key="6">
    <source>
        <dbReference type="ARBA" id="ARBA00022750"/>
    </source>
</evidence>
<dbReference type="InterPro" id="IPR056924">
    <property type="entry name" value="SH3_Tf2-1"/>
</dbReference>
<evidence type="ECO:0000256" key="14">
    <source>
        <dbReference type="ARBA" id="ARBA00023172"/>
    </source>
</evidence>
<evidence type="ECO:0000256" key="2">
    <source>
        <dbReference type="ARBA" id="ARBA00022679"/>
    </source>
</evidence>
<keyword evidence="11" id="KW-0695">RNA-directed DNA polymerase</keyword>
<evidence type="ECO:0000256" key="8">
    <source>
        <dbReference type="ARBA" id="ARBA00022801"/>
    </source>
</evidence>
<dbReference type="SUPFAM" id="SSF54160">
    <property type="entry name" value="Chromo domain-like"/>
    <property type="match status" value="1"/>
</dbReference>
<evidence type="ECO:0000256" key="12">
    <source>
        <dbReference type="ARBA" id="ARBA00022932"/>
    </source>
</evidence>
<dbReference type="RefSeq" id="XP_019098184.1">
    <property type="nucleotide sequence ID" value="XM_019242639.1"/>
</dbReference>
<keyword evidence="1" id="KW-0645">Protease</keyword>
<dbReference type="CDD" id="cd09274">
    <property type="entry name" value="RNase_HI_RT_Ty3"/>
    <property type="match status" value="1"/>
</dbReference>
<dbReference type="Pfam" id="PF17917">
    <property type="entry name" value="RT_RNaseH"/>
    <property type="match status" value="1"/>
</dbReference>
<keyword evidence="9" id="KW-0460">Magnesium</keyword>
<evidence type="ECO:0000313" key="16">
    <source>
        <dbReference type="Proteomes" id="UP000694864"/>
    </source>
</evidence>
<dbReference type="Gene3D" id="3.30.420.10">
    <property type="entry name" value="Ribonuclease H-like superfamily/Ribonuclease H"/>
    <property type="match status" value="1"/>
</dbReference>
<dbReference type="PANTHER" id="PTHR37984:SF5">
    <property type="entry name" value="PROTEIN NYNRIN-LIKE"/>
    <property type="match status" value="1"/>
</dbReference>
<keyword evidence="14" id="KW-0233">DNA recombination</keyword>
<evidence type="ECO:0000256" key="5">
    <source>
        <dbReference type="ARBA" id="ARBA00022723"/>
    </source>
</evidence>
<sequence>MAIVFAIQKRRYYLLGRKFLVRTDQKSLKFLLEQREINMDYQRWLSKLLGFDFDIQYKLGLENKAADALLRKEVVSTLFVMSIPAAIQLEEIFSKLDKDEELQNIFRDLATNAESHPNFSLVNGRLLRQGRLVIPKTSTVIGLILKEFHDGKMGGHGGVLKTQKRISDMFYWSGTMQNIRQYVAACQVCQRYKYSTLAPRGLLQPLPIPEKIWEDLFMDFVEGLPKSRDNNTILVVVDRVQTEVTNHSLETYLRCFGGDQPRTWAKYLAWAKYCYSSSFHSAIGTTPFQALYGRKPPPVIKYENCSTAYADLEKQMLERDALLSVIKAQLHKAQQQMKKRADGHRKEVEFEIGEQVYLEMRPYRRRSLARRVNEKLAARYYGPYPMEAKVGKVAYRLKLPVKAKKHPTFHVSQLKRAIGELQAATSIPTWITEDGFLHAEPKVVAGTRKNTVTGQSEVLIKWKGMPDYESSWEWVSTIKGQFPKFNLEDKVVIEGEGNDTYEPRHPVVLFQYRRRLKAKKNPTREEGPRSGEVSC</sequence>
<keyword evidence="7" id="KW-0255">Endonuclease</keyword>
<evidence type="ECO:0000256" key="1">
    <source>
        <dbReference type="ARBA" id="ARBA00022670"/>
    </source>
</evidence>
<evidence type="ECO:0000256" key="10">
    <source>
        <dbReference type="ARBA" id="ARBA00022908"/>
    </source>
</evidence>
<dbReference type="InterPro" id="IPR000953">
    <property type="entry name" value="Chromo/chromo_shadow_dom"/>
</dbReference>
<dbReference type="SUPFAM" id="SSF53098">
    <property type="entry name" value="Ribonuclease H-like"/>
    <property type="match status" value="1"/>
</dbReference>
<feature type="domain" description="Chromo" evidence="15">
    <location>
        <begin position="438"/>
        <end position="524"/>
    </location>
</feature>
<reference evidence="16" key="1">
    <citation type="journal article" date="2014" name="Nat. Commun.">
        <title>The emerging biofuel crop Camelina sativa retains a highly undifferentiated hexaploid genome structure.</title>
        <authorList>
            <person name="Kagale S."/>
            <person name="Koh C."/>
            <person name="Nixon J."/>
            <person name="Bollina V."/>
            <person name="Clarke W.E."/>
            <person name="Tuteja R."/>
            <person name="Spillane C."/>
            <person name="Robinson S.J."/>
            <person name="Links M.G."/>
            <person name="Clarke C."/>
            <person name="Higgins E.E."/>
            <person name="Huebert T."/>
            <person name="Sharpe A.G."/>
            <person name="Parkin I.A."/>
        </authorList>
    </citation>
    <scope>NUCLEOTIDE SEQUENCE [LARGE SCALE GENOMIC DNA]</scope>
    <source>
        <strain evidence="16">cv. DH55</strain>
    </source>
</reference>
<evidence type="ECO:0000256" key="4">
    <source>
        <dbReference type="ARBA" id="ARBA00022722"/>
    </source>
</evidence>
<dbReference type="PROSITE" id="PS50013">
    <property type="entry name" value="CHROMO_2"/>
    <property type="match status" value="1"/>
</dbReference>
<keyword evidence="10" id="KW-0229">DNA integration</keyword>
<name>A0ABM1RGP6_CAMSA</name>
<dbReference type="SUPFAM" id="SSF56672">
    <property type="entry name" value="DNA/RNA polymerases"/>
    <property type="match status" value="1"/>
</dbReference>
<dbReference type="InterPro" id="IPR041588">
    <property type="entry name" value="Integrase_H2C2"/>
</dbReference>
<accession>A0ABM1RGP6</accession>
<gene>
    <name evidence="17" type="primary">LOC109131560</name>
</gene>
<keyword evidence="13" id="KW-0238">DNA-binding</keyword>
<proteinExistence type="predicted"/>
<dbReference type="InterPro" id="IPR050951">
    <property type="entry name" value="Retrovirus_Pol_polyprotein"/>
</dbReference>
<keyword evidence="16" id="KW-1185">Reference proteome</keyword>
<dbReference type="GeneID" id="109131560"/>
<protein>
    <submittedName>
        <fullName evidence="17">Uncharacterized protein LOC109131560</fullName>
    </submittedName>
</protein>
<dbReference type="InterPro" id="IPR043502">
    <property type="entry name" value="DNA/RNA_pol_sf"/>
</dbReference>
<keyword evidence="8" id="KW-0378">Hydrolase</keyword>